<keyword evidence="6 7" id="KW-0342">GTP-binding</keyword>
<keyword evidence="4 7" id="KW-0418">Kinase</keyword>
<evidence type="ECO:0000313" key="11">
    <source>
        <dbReference type="Proteomes" id="UP000009046"/>
    </source>
</evidence>
<feature type="region of interest" description="LID" evidence="7">
    <location>
        <begin position="125"/>
        <end position="162"/>
    </location>
</feature>
<dbReference type="EC" id="2.7.4.10" evidence="7"/>
<dbReference type="eggNOG" id="KOG3078">
    <property type="taxonomic scope" value="Eukaryota"/>
</dbReference>
<comment type="catalytic activity">
    <reaction evidence="7">
        <text>a ribonucleoside 5'-triphosphate + AMP = a ribonucleoside 5'-diphosphate + ADP</text>
        <dbReference type="Rhea" id="RHEA:13749"/>
        <dbReference type="ChEBI" id="CHEBI:57930"/>
        <dbReference type="ChEBI" id="CHEBI:61557"/>
        <dbReference type="ChEBI" id="CHEBI:456215"/>
        <dbReference type="ChEBI" id="CHEBI:456216"/>
        <dbReference type="EC" id="2.7.4.10"/>
    </reaction>
</comment>
<dbReference type="HOGENOM" id="CLU_032354_1_1_1"/>
<comment type="function">
    <text evidence="7">Involved in maintaining the homeostasis of cellular nucleotides by catalyzing the interconversion of nucleoside phosphates. Has GTP:AMP phosphotransferase and ITP:AMP phosphotransferase activities.</text>
</comment>
<dbReference type="Proteomes" id="UP000009046">
    <property type="component" value="Unassembled WGS sequence"/>
</dbReference>
<comment type="similarity">
    <text evidence="7">Belongs to the adenylate kinase family. AK3 subfamily.</text>
</comment>
<dbReference type="GO" id="GO:0046899">
    <property type="term" value="F:nucleoside triphosphate adenylate kinase activity"/>
    <property type="evidence" value="ECO:0007669"/>
    <property type="project" value="UniProtKB-UniRule"/>
</dbReference>
<dbReference type="InterPro" id="IPR033690">
    <property type="entry name" value="Adenylat_kinase_CS"/>
</dbReference>
<dbReference type="Pfam" id="PF00406">
    <property type="entry name" value="ADK"/>
    <property type="match status" value="1"/>
</dbReference>
<dbReference type="HAMAP" id="MF_03169">
    <property type="entry name" value="Adenylate_kinase_AK3"/>
    <property type="match status" value="1"/>
</dbReference>
<evidence type="ECO:0000259" key="8">
    <source>
        <dbReference type="Pfam" id="PF05191"/>
    </source>
</evidence>
<dbReference type="STRING" id="121224.E0W3Z2"/>
<reference evidence="9" key="2">
    <citation type="submission" date="2007-04" db="EMBL/GenBank/DDBJ databases">
        <title>The genome of the human body louse.</title>
        <authorList>
            <consortium name="The Human Body Louse Genome Consortium"/>
            <person name="Kirkness E."/>
            <person name="Walenz B."/>
            <person name="Hass B."/>
            <person name="Bruggner R."/>
            <person name="Strausberg R."/>
        </authorList>
    </citation>
    <scope>NUCLEOTIDE SEQUENCE</scope>
    <source>
        <strain evidence="9">USDA</strain>
    </source>
</reference>
<feature type="region of interest" description="NMPbind" evidence="7">
    <location>
        <begin position="34"/>
        <end position="63"/>
    </location>
</feature>
<reference evidence="10" key="3">
    <citation type="submission" date="2020-05" db="UniProtKB">
        <authorList>
            <consortium name="EnsemblMetazoa"/>
        </authorList>
    </citation>
    <scope>IDENTIFICATION</scope>
    <source>
        <strain evidence="10">USDA</strain>
    </source>
</reference>
<dbReference type="OMA" id="TIAHFST"/>
<dbReference type="GO" id="GO:0005524">
    <property type="term" value="F:ATP binding"/>
    <property type="evidence" value="ECO:0007669"/>
    <property type="project" value="InterPro"/>
</dbReference>
<keyword evidence="11" id="KW-1185">Reference proteome</keyword>
<dbReference type="GO" id="GO:0005759">
    <property type="term" value="C:mitochondrial matrix"/>
    <property type="evidence" value="ECO:0007669"/>
    <property type="project" value="UniProtKB-SubCell"/>
</dbReference>
<name>E0W3Z2_PEDHC</name>
<dbReference type="GO" id="GO:0046033">
    <property type="term" value="P:AMP metabolic process"/>
    <property type="evidence" value="ECO:0007669"/>
    <property type="project" value="UniProtKB-UniRule"/>
</dbReference>
<proteinExistence type="inferred from homology"/>
<evidence type="ECO:0000256" key="5">
    <source>
        <dbReference type="ARBA" id="ARBA00023128"/>
    </source>
</evidence>
<dbReference type="HAMAP" id="MF_00235">
    <property type="entry name" value="Adenylate_kinase_Adk"/>
    <property type="match status" value="1"/>
</dbReference>
<dbReference type="PANTHER" id="PTHR23359">
    <property type="entry name" value="NUCLEOTIDE KINASE"/>
    <property type="match status" value="1"/>
</dbReference>
<feature type="binding site" evidence="7">
    <location>
        <position position="96"/>
    </location>
    <ligand>
        <name>AMP</name>
        <dbReference type="ChEBI" id="CHEBI:456215"/>
    </ligand>
</feature>
<feature type="binding site" evidence="7">
    <location>
        <position position="126"/>
    </location>
    <ligand>
        <name>GTP</name>
        <dbReference type="ChEBI" id="CHEBI:37565"/>
    </ligand>
</feature>
<dbReference type="GO" id="GO:0006172">
    <property type="term" value="P:ADP biosynthetic process"/>
    <property type="evidence" value="ECO:0007669"/>
    <property type="project" value="UniProtKB-UniRule"/>
</dbReference>
<dbReference type="InterPro" id="IPR000850">
    <property type="entry name" value="Adenylat/UMP-CMP_kin"/>
</dbReference>
<feature type="binding site" evidence="7">
    <location>
        <position position="40"/>
    </location>
    <ligand>
        <name>AMP</name>
        <dbReference type="ChEBI" id="CHEBI:456215"/>
    </ligand>
</feature>
<dbReference type="PRINTS" id="PR00094">
    <property type="entry name" value="ADENYLTKNASE"/>
</dbReference>
<evidence type="ECO:0000256" key="7">
    <source>
        <dbReference type="HAMAP-Rule" id="MF_03169"/>
    </source>
</evidence>
<dbReference type="InterPro" id="IPR027417">
    <property type="entry name" value="P-loop_NTPase"/>
</dbReference>
<feature type="binding site" evidence="7">
    <location>
        <position position="35"/>
    </location>
    <ligand>
        <name>AMP</name>
        <dbReference type="ChEBI" id="CHEBI:456215"/>
    </ligand>
</feature>
<dbReference type="OrthoDB" id="439792at2759"/>
<dbReference type="GeneID" id="8239744"/>
<dbReference type="GO" id="GO:0046041">
    <property type="term" value="P:ITP metabolic process"/>
    <property type="evidence" value="ECO:0007669"/>
    <property type="project" value="UniProtKB-UniRule"/>
</dbReference>
<dbReference type="KEGG" id="phu:Phum_PHUM613100"/>
<feature type="binding site" evidence="7">
    <location>
        <begin position="135"/>
        <end position="136"/>
    </location>
    <ligand>
        <name>GTP</name>
        <dbReference type="ChEBI" id="CHEBI:37565"/>
    </ligand>
</feature>
<dbReference type="InParanoid" id="E0W3Z2"/>
<feature type="binding site" evidence="7">
    <location>
        <position position="159"/>
    </location>
    <ligand>
        <name>AMP</name>
        <dbReference type="ChEBI" id="CHEBI:456215"/>
    </ligand>
</feature>
<dbReference type="EMBL" id="DS235885">
    <property type="protein sequence ID" value="EEB20348.1"/>
    <property type="molecule type" value="Genomic_DNA"/>
</dbReference>
<comment type="caution">
    <text evidence="7">Lacks conserved residue(s) required for the propagation of feature annotation.</text>
</comment>
<feature type="binding site" evidence="7">
    <location>
        <begin position="61"/>
        <end position="63"/>
    </location>
    <ligand>
        <name>AMP</name>
        <dbReference type="ChEBI" id="CHEBI:456215"/>
    </ligand>
</feature>
<dbReference type="GO" id="GO:0046039">
    <property type="term" value="P:GTP metabolic process"/>
    <property type="evidence" value="ECO:0007669"/>
    <property type="project" value="UniProtKB-UniRule"/>
</dbReference>
<sequence>MQTLFRGTILGVPAAGKGTISKKIIENFDIVHVSTGDLFRQKIEKSDSVGKAVAKYISDGKLVPDVFVVDIILSKIKEELYDKNFLLDGFPRTIKQAEKLFMSFPLTIAINLIVPLEEILKRAEGRLVHVPSGRIYNIIFRPPKVAGKDDVTGEPLLRRPDDEPEKIHERLKIYYENTQPLVDYFKKKGILKNFDGTSSDKMWENINKEILKQLKPKS</sequence>
<feature type="binding site" evidence="7">
    <location>
        <position position="199"/>
    </location>
    <ligand>
        <name>GTP</name>
        <dbReference type="ChEBI" id="CHEBI:37565"/>
    </ligand>
</feature>
<evidence type="ECO:0000313" key="9">
    <source>
        <dbReference type="EMBL" id="EEB20348.1"/>
    </source>
</evidence>
<evidence type="ECO:0000256" key="2">
    <source>
        <dbReference type="ARBA" id="ARBA00022679"/>
    </source>
</evidence>
<dbReference type="CTD" id="8239744"/>
<dbReference type="InterPro" id="IPR006259">
    <property type="entry name" value="Adenyl_kin_sub"/>
</dbReference>
<dbReference type="Pfam" id="PF05191">
    <property type="entry name" value="ADK_lid"/>
    <property type="match status" value="1"/>
</dbReference>
<evidence type="ECO:0000256" key="1">
    <source>
        <dbReference type="ARBA" id="ARBA00004305"/>
    </source>
</evidence>
<dbReference type="NCBIfam" id="TIGR01351">
    <property type="entry name" value="adk"/>
    <property type="match status" value="1"/>
</dbReference>
<dbReference type="PROSITE" id="PS00113">
    <property type="entry name" value="ADENYLATE_KINASE"/>
    <property type="match status" value="1"/>
</dbReference>
<dbReference type="GO" id="GO:0005525">
    <property type="term" value="F:GTP binding"/>
    <property type="evidence" value="ECO:0007669"/>
    <property type="project" value="UniProtKB-KW"/>
</dbReference>
<feature type="binding site" evidence="7">
    <location>
        <position position="170"/>
    </location>
    <ligand>
        <name>AMP</name>
        <dbReference type="ChEBI" id="CHEBI:456215"/>
    </ligand>
</feature>
<dbReference type="AlphaFoldDB" id="E0W3Z2"/>
<keyword evidence="3 7" id="KW-0547">Nucleotide-binding</keyword>
<comment type="domain">
    <text evidence="7">Consists of three domains, a large central CORE domain and two small peripheral domains, NMPbind and LID, which undergo movements during catalysis. The LID domain closes over the site of phosphoryl transfer upon GTP binding. Assembling and dissambling the active center during each catalytic cycle provides an effective means to prevent GTP hydrolysis.</text>
</comment>
<organism>
    <name type="scientific">Pediculus humanus subsp. corporis</name>
    <name type="common">Body louse</name>
    <dbReference type="NCBI Taxonomy" id="121224"/>
    <lineage>
        <taxon>Eukaryota</taxon>
        <taxon>Metazoa</taxon>
        <taxon>Ecdysozoa</taxon>
        <taxon>Arthropoda</taxon>
        <taxon>Hexapoda</taxon>
        <taxon>Insecta</taxon>
        <taxon>Pterygota</taxon>
        <taxon>Neoptera</taxon>
        <taxon>Paraneoptera</taxon>
        <taxon>Psocodea</taxon>
        <taxon>Troctomorpha</taxon>
        <taxon>Phthiraptera</taxon>
        <taxon>Anoplura</taxon>
        <taxon>Pediculidae</taxon>
        <taxon>Pediculus</taxon>
    </lineage>
</organism>
<dbReference type="FunFam" id="3.40.50.300:FF:000106">
    <property type="entry name" value="Adenylate kinase mitochondrial"/>
    <property type="match status" value="1"/>
</dbReference>
<reference evidence="9" key="1">
    <citation type="submission" date="2007-04" db="EMBL/GenBank/DDBJ databases">
        <title>Annotation of Pediculus humanus corporis strain USDA.</title>
        <authorList>
            <person name="Kirkness E."/>
            <person name="Hannick L."/>
            <person name="Hass B."/>
            <person name="Bruggner R."/>
            <person name="Lawson D."/>
            <person name="Bidwell S."/>
            <person name="Joardar V."/>
            <person name="Caler E."/>
            <person name="Walenz B."/>
            <person name="Inman J."/>
            <person name="Schobel S."/>
            <person name="Galinsky K."/>
            <person name="Amedeo P."/>
            <person name="Strausberg R."/>
        </authorList>
    </citation>
    <scope>NUCLEOTIDE SEQUENCE</scope>
    <source>
        <strain evidence="9">USDA</strain>
    </source>
</reference>
<evidence type="ECO:0000256" key="3">
    <source>
        <dbReference type="ARBA" id="ARBA00022741"/>
    </source>
</evidence>
<feature type="domain" description="Adenylate kinase active site lid" evidence="8">
    <location>
        <begin position="126"/>
        <end position="161"/>
    </location>
</feature>
<dbReference type="EnsemblMetazoa" id="PHUM613100-RA">
    <property type="protein sequence ID" value="PHUM613100-PA"/>
    <property type="gene ID" value="PHUM613100"/>
</dbReference>
<dbReference type="EMBL" id="AAZO01007492">
    <property type="status" value="NOT_ANNOTATED_CDS"/>
    <property type="molecule type" value="Genomic_DNA"/>
</dbReference>
<dbReference type="FunCoup" id="E0W3Z2">
    <property type="interactions" value="818"/>
</dbReference>
<gene>
    <name evidence="10" type="primary">8239744</name>
    <name evidence="7" type="synonym">Adk3</name>
    <name evidence="9" type="ORF">Phum_PHUM613100</name>
</gene>
<evidence type="ECO:0000256" key="6">
    <source>
        <dbReference type="ARBA" id="ARBA00023134"/>
    </source>
</evidence>
<keyword evidence="2 7" id="KW-0808">Transferase</keyword>
<dbReference type="VEuPathDB" id="VectorBase:PHUM613100"/>
<evidence type="ECO:0000256" key="4">
    <source>
        <dbReference type="ARBA" id="ARBA00022777"/>
    </source>
</evidence>
<dbReference type="Gene3D" id="3.40.50.300">
    <property type="entry name" value="P-loop containing nucleotide triphosphate hydrolases"/>
    <property type="match status" value="1"/>
</dbReference>
<protein>
    <recommendedName>
        <fullName evidence="7">GTP:AMP phosphotransferase, mitochondrial</fullName>
        <ecNumber evidence="7">2.7.4.10</ecNumber>
    </recommendedName>
    <alternativeName>
        <fullName evidence="7">Adenylate kinase 3</fullName>
        <shortName evidence="7">AK 3</shortName>
    </alternativeName>
</protein>
<keyword evidence="5 7" id="KW-0496">Mitochondrion</keyword>
<dbReference type="GO" id="GO:0004017">
    <property type="term" value="F:AMP kinase activity"/>
    <property type="evidence" value="ECO:0007669"/>
    <property type="project" value="InterPro"/>
</dbReference>
<dbReference type="RefSeq" id="XP_002433086.1">
    <property type="nucleotide sequence ID" value="XM_002433041.1"/>
</dbReference>
<accession>E0W3Z2</accession>
<dbReference type="InterPro" id="IPR028586">
    <property type="entry name" value="AK3/Ak4_mitochondrial"/>
</dbReference>
<evidence type="ECO:0000313" key="10">
    <source>
        <dbReference type="EnsemblMetazoa" id="PHUM613100-PA"/>
    </source>
</evidence>
<dbReference type="SUPFAM" id="SSF52540">
    <property type="entry name" value="P-loop containing nucleoside triphosphate hydrolases"/>
    <property type="match status" value="1"/>
</dbReference>
<comment type="subcellular location">
    <subcellularLocation>
        <location evidence="1 7">Mitochondrion matrix</location>
    </subcellularLocation>
</comment>
<dbReference type="InterPro" id="IPR007862">
    <property type="entry name" value="Adenylate_kinase_lid-dom"/>
</dbReference>
<feature type="binding site" evidence="7">
    <location>
        <begin position="89"/>
        <end position="92"/>
    </location>
    <ligand>
        <name>AMP</name>
        <dbReference type="ChEBI" id="CHEBI:456215"/>
    </ligand>
</feature>
<dbReference type="CDD" id="cd01428">
    <property type="entry name" value="ADK"/>
    <property type="match status" value="1"/>
</dbReference>
<comment type="subunit">
    <text evidence="7">Monomer.</text>
</comment>